<dbReference type="AlphaFoldDB" id="A0A7S2TT89"/>
<protein>
    <submittedName>
        <fullName evidence="2">Uncharacterized protein</fullName>
    </submittedName>
</protein>
<reference evidence="2" key="1">
    <citation type="submission" date="2021-01" db="EMBL/GenBank/DDBJ databases">
        <authorList>
            <person name="Corre E."/>
            <person name="Pelletier E."/>
            <person name="Niang G."/>
            <person name="Scheremetjew M."/>
            <person name="Finn R."/>
            <person name="Kale V."/>
            <person name="Holt S."/>
            <person name="Cochrane G."/>
            <person name="Meng A."/>
            <person name="Brown T."/>
            <person name="Cohen L."/>
        </authorList>
    </citation>
    <scope>NUCLEOTIDE SEQUENCE</scope>
    <source>
        <strain evidence="2">CCMP622</strain>
    </source>
</reference>
<proteinExistence type="predicted"/>
<feature type="region of interest" description="Disordered" evidence="1">
    <location>
        <begin position="166"/>
        <end position="195"/>
    </location>
</feature>
<evidence type="ECO:0000256" key="1">
    <source>
        <dbReference type="SAM" id="MobiDB-lite"/>
    </source>
</evidence>
<dbReference type="EMBL" id="HBHP01019026">
    <property type="protein sequence ID" value="CAD9767632.1"/>
    <property type="molecule type" value="Transcribed_RNA"/>
</dbReference>
<accession>A0A7S2TT89</accession>
<gene>
    <name evidence="2" type="ORF">LSP00402_LOCUS11809</name>
</gene>
<name>A0A7S2TT89_9EUKA</name>
<sequence>MESDDDFPHKWTLKIEDQLGVLTEEQKTSYVDALKNFVHADDSVLYVDRNLGSVSTMFYNAKYRLKKERLSTYIMIDDDTKNVALVYSSNTIPDCMDEHIAKILYENDKPDFYDSFIHVLKQMPTMIRSRTCHKEFEEGISWYWWITRFMMTSILFGIGVTILEKSSPGESESEDTDSPPSAQDNSGLPALHSER</sequence>
<evidence type="ECO:0000313" key="2">
    <source>
        <dbReference type="EMBL" id="CAD9767632.1"/>
    </source>
</evidence>
<organism evidence="2">
    <name type="scientific">Lotharella oceanica</name>
    <dbReference type="NCBI Taxonomy" id="641309"/>
    <lineage>
        <taxon>Eukaryota</taxon>
        <taxon>Sar</taxon>
        <taxon>Rhizaria</taxon>
        <taxon>Cercozoa</taxon>
        <taxon>Chlorarachniophyceae</taxon>
        <taxon>Lotharella</taxon>
    </lineage>
</organism>